<evidence type="ECO:0000313" key="3">
    <source>
        <dbReference type="Proteomes" id="UP000252015"/>
    </source>
</evidence>
<proteinExistence type="predicted"/>
<dbReference type="Proteomes" id="UP000252015">
    <property type="component" value="Unassembled WGS sequence"/>
</dbReference>
<feature type="region of interest" description="Disordered" evidence="1">
    <location>
        <begin position="265"/>
        <end position="331"/>
    </location>
</feature>
<name>A0A375YXJ8_MYCSH</name>
<dbReference type="AlphaFoldDB" id="A0A375YXJ8"/>
<accession>A0A375YXJ8</accession>
<keyword evidence="3" id="KW-1185">Reference proteome</keyword>
<organism evidence="2 3">
    <name type="scientific">Mycobacterium shimoidei</name>
    <dbReference type="NCBI Taxonomy" id="29313"/>
    <lineage>
        <taxon>Bacteria</taxon>
        <taxon>Bacillati</taxon>
        <taxon>Actinomycetota</taxon>
        <taxon>Actinomycetes</taxon>
        <taxon>Mycobacteriales</taxon>
        <taxon>Mycobacteriaceae</taxon>
        <taxon>Mycobacterium</taxon>
    </lineage>
</organism>
<protein>
    <submittedName>
        <fullName evidence="2">Uncharacterized protein</fullName>
    </submittedName>
</protein>
<feature type="compositionally biased region" description="Basic and acidic residues" evidence="1">
    <location>
        <begin position="284"/>
        <end position="297"/>
    </location>
</feature>
<feature type="compositionally biased region" description="Basic and acidic residues" evidence="1">
    <location>
        <begin position="307"/>
        <end position="317"/>
    </location>
</feature>
<sequence length="331" mass="37110">MTECHSCGGRAEVVLCGRCQGKIHGILRELPWWLDRLTETAVGQARLDTAARRTTREPMTLHGDDSLASHIEPYPDDNEEDLYEARRARQAAALRHALATGGVHPSAAELLEKVTNMLSMWIRDICETRGVEPPALRYPKLMAVWLAERINTVAGMEGADEFLQELSERFRAIRRIVNRPVPLVPYGPCPAKSGGKRCAAPLRAVSGASTVVCERCKAEHDTADIVDRYLSGRDDQHFTREEILIVMAMRGEPISARTFRSWCTPRKLPDGTTQPPRLRPRGYRRPDGRRGIARHSDDDEPVYLLGDVRKLHQEKPQVKTTGAATRRKAAK</sequence>
<evidence type="ECO:0000256" key="1">
    <source>
        <dbReference type="SAM" id="MobiDB-lite"/>
    </source>
</evidence>
<reference evidence="2 3" key="1">
    <citation type="submission" date="2018-05" db="EMBL/GenBank/DDBJ databases">
        <authorList>
            <consortium name="IHU Genomes"/>
        </authorList>
    </citation>
    <scope>NUCLEOTIDE SEQUENCE [LARGE SCALE GENOMIC DNA]</scope>
    <source>
        <strain evidence="2 3">P7336</strain>
    </source>
</reference>
<dbReference type="RefSeq" id="WP_113963556.1">
    <property type="nucleotide sequence ID" value="NZ_UEGW01000001.1"/>
</dbReference>
<evidence type="ECO:0000313" key="2">
    <source>
        <dbReference type="EMBL" id="SRX93577.1"/>
    </source>
</evidence>
<gene>
    <name evidence="2" type="ORF">MSP7336_01816</name>
</gene>
<dbReference type="EMBL" id="UEGW01000001">
    <property type="protein sequence ID" value="SRX93577.1"/>
    <property type="molecule type" value="Genomic_DNA"/>
</dbReference>